<dbReference type="EC" id="2.7.7.13" evidence="2"/>
<dbReference type="PANTHER" id="PTHR46390">
    <property type="entry name" value="MANNOSE-1-PHOSPHATE GUANYLYLTRANSFERASE"/>
    <property type="match status" value="1"/>
</dbReference>
<protein>
    <recommendedName>
        <fullName evidence="2">mannose-1-phosphate guanylyltransferase</fullName>
        <ecNumber evidence="2">2.7.7.13</ecNumber>
    </recommendedName>
</protein>
<evidence type="ECO:0000256" key="1">
    <source>
        <dbReference type="ARBA" id="ARBA00006115"/>
    </source>
</evidence>
<dbReference type="InterPro" id="IPR005835">
    <property type="entry name" value="NTP_transferase_dom"/>
</dbReference>
<dbReference type="InterPro" id="IPR049577">
    <property type="entry name" value="GMPP_N"/>
</dbReference>
<feature type="domain" description="MannoseP isomerase/GMP-like beta-helix" evidence="9">
    <location>
        <begin position="294"/>
        <end position="347"/>
    </location>
</feature>
<reference evidence="10 11" key="1">
    <citation type="journal article" date="2017" name="ISME J.">
        <title>Energy and carbon metabolisms in a deep terrestrial subsurface fluid microbial community.</title>
        <authorList>
            <person name="Momper L."/>
            <person name="Jungbluth S.P."/>
            <person name="Lee M.D."/>
            <person name="Amend J.P."/>
        </authorList>
    </citation>
    <scope>NUCLEOTIDE SEQUENCE [LARGE SCALE GENOMIC DNA]</scope>
    <source>
        <strain evidence="10">SURF_17</strain>
    </source>
</reference>
<dbReference type="InterPro" id="IPR029044">
    <property type="entry name" value="Nucleotide-diphossugar_trans"/>
</dbReference>
<dbReference type="SUPFAM" id="SSF159283">
    <property type="entry name" value="Guanosine diphospho-D-mannose pyrophosphorylase/mannose-6-phosphate isomerase linker domain"/>
    <property type="match status" value="1"/>
</dbReference>
<keyword evidence="3 10" id="KW-0808">Transferase</keyword>
<dbReference type="Gene3D" id="3.90.550.10">
    <property type="entry name" value="Spore Coat Polysaccharide Biosynthesis Protein SpsA, Chain A"/>
    <property type="match status" value="1"/>
</dbReference>
<evidence type="ECO:0000256" key="2">
    <source>
        <dbReference type="ARBA" id="ARBA00012387"/>
    </source>
</evidence>
<name>A0A419F188_9BACT</name>
<feature type="domain" description="Nucleotidyl transferase" evidence="8">
    <location>
        <begin position="3"/>
        <end position="284"/>
    </location>
</feature>
<comment type="catalytic activity">
    <reaction evidence="7">
        <text>alpha-D-mannose 1-phosphate + GTP + H(+) = GDP-alpha-D-mannose + diphosphate</text>
        <dbReference type="Rhea" id="RHEA:15229"/>
        <dbReference type="ChEBI" id="CHEBI:15378"/>
        <dbReference type="ChEBI" id="CHEBI:33019"/>
        <dbReference type="ChEBI" id="CHEBI:37565"/>
        <dbReference type="ChEBI" id="CHEBI:57527"/>
        <dbReference type="ChEBI" id="CHEBI:58409"/>
        <dbReference type="EC" id="2.7.7.13"/>
    </reaction>
</comment>
<comment type="caution">
    <text evidence="10">The sequence shown here is derived from an EMBL/GenBank/DDBJ whole genome shotgun (WGS) entry which is preliminary data.</text>
</comment>
<keyword evidence="5" id="KW-0547">Nucleotide-binding</keyword>
<keyword evidence="4 10" id="KW-0548">Nucleotidyltransferase</keyword>
<evidence type="ECO:0000256" key="3">
    <source>
        <dbReference type="ARBA" id="ARBA00022679"/>
    </source>
</evidence>
<proteinExistence type="inferred from homology"/>
<sequence>MYAVIMAGGSGTRLWPKSRKKKPKQLLDIVSSKTMIQETVERLSPLIDGNHTFIVVGRMHFEYINEQLVHVPTENILVEPEGKNTAPCIGLAAIHIRARDKDAVMVVLPSDHLIRNDARFRKTLRASTEVAQSGNHLVTIGIQPTFPETGYGYIQIGKKVDTVHGEDVFKVVAFKEKPSLAVAKKFLKSGNYMWNSGMFVWKATAILEQIKIHLPDLYRGLLQIETAIGEDDENKVVDEVYASLKPESIDFGVMERAEDVLFLKGDFGWNDIGSWAAMEQIWPKDRDGNFLHAEVVSIESTGNIIHSTKKLVAVIGLKDIVIIETDDALLVCPKERAPDVRRVVDELKKRGLDSYL</sequence>
<dbReference type="CDD" id="cd02509">
    <property type="entry name" value="GDP-M1P_Guanylyltransferase"/>
    <property type="match status" value="1"/>
</dbReference>
<evidence type="ECO:0000256" key="5">
    <source>
        <dbReference type="ARBA" id="ARBA00022741"/>
    </source>
</evidence>
<dbReference type="GO" id="GO:0009298">
    <property type="term" value="P:GDP-mannose biosynthetic process"/>
    <property type="evidence" value="ECO:0007669"/>
    <property type="project" value="TreeGrafter"/>
</dbReference>
<evidence type="ECO:0000313" key="10">
    <source>
        <dbReference type="EMBL" id="RJP71719.1"/>
    </source>
</evidence>
<evidence type="ECO:0000259" key="8">
    <source>
        <dbReference type="Pfam" id="PF00483"/>
    </source>
</evidence>
<organism evidence="10 11">
    <name type="scientific">Candidatus Abyssobacteria bacterium SURF_17</name>
    <dbReference type="NCBI Taxonomy" id="2093361"/>
    <lineage>
        <taxon>Bacteria</taxon>
        <taxon>Pseudomonadati</taxon>
        <taxon>Candidatus Hydrogenedentota</taxon>
        <taxon>Candidatus Abyssobacteria</taxon>
    </lineage>
</organism>
<dbReference type="Pfam" id="PF22640">
    <property type="entry name" value="ManC_GMP_beta-helix"/>
    <property type="match status" value="1"/>
</dbReference>
<dbReference type="GO" id="GO:0004475">
    <property type="term" value="F:mannose-1-phosphate guanylyltransferase (GTP) activity"/>
    <property type="evidence" value="ECO:0007669"/>
    <property type="project" value="UniProtKB-EC"/>
</dbReference>
<accession>A0A419F188</accession>
<dbReference type="Proteomes" id="UP000285961">
    <property type="component" value="Unassembled WGS sequence"/>
</dbReference>
<dbReference type="EMBL" id="QZKI01000055">
    <property type="protein sequence ID" value="RJP71719.1"/>
    <property type="molecule type" value="Genomic_DNA"/>
</dbReference>
<evidence type="ECO:0000256" key="4">
    <source>
        <dbReference type="ARBA" id="ARBA00022695"/>
    </source>
</evidence>
<dbReference type="AlphaFoldDB" id="A0A419F188"/>
<dbReference type="FunFam" id="3.90.550.10:FF:000046">
    <property type="entry name" value="Mannose-1-phosphate guanylyltransferase (GDP)"/>
    <property type="match status" value="1"/>
</dbReference>
<dbReference type="PANTHER" id="PTHR46390:SF1">
    <property type="entry name" value="MANNOSE-1-PHOSPHATE GUANYLYLTRANSFERASE"/>
    <property type="match status" value="1"/>
</dbReference>
<evidence type="ECO:0000256" key="7">
    <source>
        <dbReference type="ARBA" id="ARBA00047343"/>
    </source>
</evidence>
<evidence type="ECO:0000256" key="6">
    <source>
        <dbReference type="ARBA" id="ARBA00023134"/>
    </source>
</evidence>
<evidence type="ECO:0000313" key="11">
    <source>
        <dbReference type="Proteomes" id="UP000285961"/>
    </source>
</evidence>
<dbReference type="InterPro" id="IPR051161">
    <property type="entry name" value="Mannose-6P_isomerase_type2"/>
</dbReference>
<keyword evidence="6" id="KW-0342">GTP-binding</keyword>
<dbReference type="SUPFAM" id="SSF53448">
    <property type="entry name" value="Nucleotide-diphospho-sugar transferases"/>
    <property type="match status" value="1"/>
</dbReference>
<dbReference type="Pfam" id="PF00483">
    <property type="entry name" value="NTP_transferase"/>
    <property type="match status" value="1"/>
</dbReference>
<dbReference type="InterPro" id="IPR054566">
    <property type="entry name" value="ManC/GMP-like_b-helix"/>
</dbReference>
<evidence type="ECO:0000259" key="9">
    <source>
        <dbReference type="Pfam" id="PF22640"/>
    </source>
</evidence>
<dbReference type="GO" id="GO:0005525">
    <property type="term" value="F:GTP binding"/>
    <property type="evidence" value="ECO:0007669"/>
    <property type="project" value="UniProtKB-KW"/>
</dbReference>
<gene>
    <name evidence="10" type="ORF">C4532_07100</name>
</gene>
<comment type="similarity">
    <text evidence="1">Belongs to the mannose-6-phosphate isomerase type 2 family.</text>
</comment>